<comment type="caution">
    <text evidence="1">The sequence shown here is derived from an EMBL/GenBank/DDBJ whole genome shotgun (WGS) entry which is preliminary data.</text>
</comment>
<organism evidence="1 2">
    <name type="scientific">Alternaria gaisen</name>
    <dbReference type="NCBI Taxonomy" id="167740"/>
    <lineage>
        <taxon>Eukaryota</taxon>
        <taxon>Fungi</taxon>
        <taxon>Dikarya</taxon>
        <taxon>Ascomycota</taxon>
        <taxon>Pezizomycotina</taxon>
        <taxon>Dothideomycetes</taxon>
        <taxon>Pleosporomycetidae</taxon>
        <taxon>Pleosporales</taxon>
        <taxon>Pleosporineae</taxon>
        <taxon>Pleosporaceae</taxon>
        <taxon>Alternaria</taxon>
        <taxon>Alternaria sect. Alternaria</taxon>
    </lineage>
</organism>
<name>A0ACB6FF69_9PLEO</name>
<gene>
    <name evidence="1" type="ORF">AG0111_0g9320</name>
</gene>
<dbReference type="Proteomes" id="UP000293547">
    <property type="component" value="Unassembled WGS sequence"/>
</dbReference>
<keyword evidence="2" id="KW-1185">Reference proteome</keyword>
<accession>A0ACB6FF69</accession>
<proteinExistence type="predicted"/>
<dbReference type="EMBL" id="PDWZ02000009">
    <property type="protein sequence ID" value="KAB2103079.1"/>
    <property type="molecule type" value="Genomic_DNA"/>
</dbReference>
<evidence type="ECO:0000313" key="2">
    <source>
        <dbReference type="Proteomes" id="UP000293547"/>
    </source>
</evidence>
<protein>
    <submittedName>
        <fullName evidence="1">Uncharacterized protein</fullName>
    </submittedName>
</protein>
<sequence length="319" mass="36491">MSSEQAALEEGSRDHFWLARAHSRRDELIIRAISSSPHPDSTTRKRMPTSTAGSTQGDSEDNCVICLSPVTEKAIASPCNHYTFDFVCLVSWLQQRSTCPLCKAQVAAVQYDWRSPTDYKSYTVQRTHPPNSHPPTNASHSRTDRPGSLFAPYGLPSRPRGPRRPYSPPIEDVALRRRRDVYRRKLYSMHVGSNRFSGYRDISPRLIANSPELQSKARAWIRRELRVFTYLHTESEASSSNAVTTSSNAEFLLSYIVSILKMVDLRASSGHAENLLTEYLGRENSRLFLHELNNWLRSPFTKVEAWDREVQYQEDLEQD</sequence>
<reference evidence="1 2" key="1">
    <citation type="journal article" date="2019" name="bioRxiv">
        <title>Genomics, evolutionary history and diagnostics of the Alternaria alternata species group including apple and Asian pear pathotypes.</title>
        <authorList>
            <person name="Armitage A.D."/>
            <person name="Cockerton H.M."/>
            <person name="Sreenivasaprasad S."/>
            <person name="Woodhall J.W."/>
            <person name="Lane C.R."/>
            <person name="Harrison R.J."/>
            <person name="Clarkson J.P."/>
        </authorList>
    </citation>
    <scope>NUCLEOTIDE SEQUENCE [LARGE SCALE GENOMIC DNA]</scope>
    <source>
        <strain evidence="1 2">FERA 650</strain>
    </source>
</reference>
<evidence type="ECO:0000313" key="1">
    <source>
        <dbReference type="EMBL" id="KAB2103079.1"/>
    </source>
</evidence>